<dbReference type="PROSITE" id="PS51257">
    <property type="entry name" value="PROKAR_LIPOPROTEIN"/>
    <property type="match status" value="1"/>
</dbReference>
<dbReference type="EMBL" id="FXUB01000001">
    <property type="protein sequence ID" value="SMP07991.1"/>
    <property type="molecule type" value="Genomic_DNA"/>
</dbReference>
<evidence type="ECO:0000256" key="1">
    <source>
        <dbReference type="SAM" id="SignalP"/>
    </source>
</evidence>
<organism evidence="2 3">
    <name type="scientific">Desulfurobacterium pacificum</name>
    <dbReference type="NCBI Taxonomy" id="240166"/>
    <lineage>
        <taxon>Bacteria</taxon>
        <taxon>Pseudomonadati</taxon>
        <taxon>Aquificota</taxon>
        <taxon>Aquificia</taxon>
        <taxon>Desulfurobacteriales</taxon>
        <taxon>Desulfurobacteriaceae</taxon>
        <taxon>Desulfurobacterium</taxon>
    </lineage>
</organism>
<sequence>MKKLLNSLLLLCMCVFVLFSCGQTDVNVITNEKFLLSPIKAAEFFSFFSKENLNVSTDVVSSSQELIKFLNFSTYNVVLTDKKTADFITSKLSDWVKLCKIAEWRGDFYYLLVKNSFLKEQKKVIAFLKGWGSGIDYLKDPAVKKVLEREERIYIPKGIKFFSCEGW</sequence>
<accession>A0ABY1NEY8</accession>
<name>A0ABY1NEY8_9BACT</name>
<protein>
    <recommendedName>
        <fullName evidence="4">Lipoprotein</fullName>
    </recommendedName>
</protein>
<proteinExistence type="predicted"/>
<comment type="caution">
    <text evidence="2">The sequence shown here is derived from an EMBL/GenBank/DDBJ whole genome shotgun (WGS) entry which is preliminary data.</text>
</comment>
<dbReference type="Proteomes" id="UP001157911">
    <property type="component" value="Unassembled WGS sequence"/>
</dbReference>
<keyword evidence="3" id="KW-1185">Reference proteome</keyword>
<evidence type="ECO:0000313" key="3">
    <source>
        <dbReference type="Proteomes" id="UP001157911"/>
    </source>
</evidence>
<reference evidence="2 3" key="1">
    <citation type="submission" date="2017-05" db="EMBL/GenBank/DDBJ databases">
        <authorList>
            <person name="Varghese N."/>
            <person name="Submissions S."/>
        </authorList>
    </citation>
    <scope>NUCLEOTIDE SEQUENCE [LARGE SCALE GENOMIC DNA]</scope>
    <source>
        <strain evidence="2 3">DSM 15522</strain>
    </source>
</reference>
<evidence type="ECO:0008006" key="4">
    <source>
        <dbReference type="Google" id="ProtNLM"/>
    </source>
</evidence>
<dbReference type="RefSeq" id="WP_283400045.1">
    <property type="nucleotide sequence ID" value="NZ_FXUB01000001.1"/>
</dbReference>
<keyword evidence="1" id="KW-0732">Signal</keyword>
<gene>
    <name evidence="2" type="ORF">SAMN06265339_0542</name>
</gene>
<evidence type="ECO:0000313" key="2">
    <source>
        <dbReference type="EMBL" id="SMP07991.1"/>
    </source>
</evidence>
<feature type="chain" id="PRO_5047349986" description="Lipoprotein" evidence="1">
    <location>
        <begin position="23"/>
        <end position="167"/>
    </location>
</feature>
<feature type="signal peptide" evidence="1">
    <location>
        <begin position="1"/>
        <end position="22"/>
    </location>
</feature>